<proteinExistence type="predicted"/>
<evidence type="ECO:0000313" key="1">
    <source>
        <dbReference type="EMBL" id="PWN47991.1"/>
    </source>
</evidence>
<protein>
    <submittedName>
        <fullName evidence="1">Uncharacterized protein</fullName>
    </submittedName>
</protein>
<accession>A0ACD0NQC0</accession>
<name>A0ACD0NQC0_9BASI</name>
<dbReference type="EMBL" id="KZ820290">
    <property type="protein sequence ID" value="PWN47991.1"/>
    <property type="molecule type" value="Genomic_DNA"/>
</dbReference>
<reference evidence="1 2" key="1">
    <citation type="journal article" date="2018" name="Mol. Biol. Evol.">
        <title>Broad Genomic Sampling Reveals a Smut Pathogenic Ancestry of the Fungal Clade Ustilaginomycotina.</title>
        <authorList>
            <person name="Kijpornyongpan T."/>
            <person name="Mondo S.J."/>
            <person name="Barry K."/>
            <person name="Sandor L."/>
            <person name="Lee J."/>
            <person name="Lipzen A."/>
            <person name="Pangilinan J."/>
            <person name="LaButti K."/>
            <person name="Hainaut M."/>
            <person name="Henrissat B."/>
            <person name="Grigoriev I.V."/>
            <person name="Spatafora J.W."/>
            <person name="Aime M.C."/>
        </authorList>
    </citation>
    <scope>NUCLEOTIDE SEQUENCE [LARGE SCALE GENOMIC DNA]</scope>
    <source>
        <strain evidence="1 2">SA 807</strain>
    </source>
</reference>
<gene>
    <name evidence="1" type="ORF">IE53DRAFT_370992</name>
</gene>
<dbReference type="Proteomes" id="UP000245626">
    <property type="component" value="Unassembled WGS sequence"/>
</dbReference>
<keyword evidence="2" id="KW-1185">Reference proteome</keyword>
<organism evidence="1 2">
    <name type="scientific">Violaceomyces palustris</name>
    <dbReference type="NCBI Taxonomy" id="1673888"/>
    <lineage>
        <taxon>Eukaryota</taxon>
        <taxon>Fungi</taxon>
        <taxon>Dikarya</taxon>
        <taxon>Basidiomycota</taxon>
        <taxon>Ustilaginomycotina</taxon>
        <taxon>Ustilaginomycetes</taxon>
        <taxon>Violaceomycetales</taxon>
        <taxon>Violaceomycetaceae</taxon>
        <taxon>Violaceomyces</taxon>
    </lineage>
</organism>
<evidence type="ECO:0000313" key="2">
    <source>
        <dbReference type="Proteomes" id="UP000245626"/>
    </source>
</evidence>
<sequence>MVRSLLTWRGNASSAARLSSNLVSPSTKTSTLRVRSKRYRSTPSQSSQLISNPDASAGDLLEELESRGLLQQVTSRSLRYHLRTPAKKLDSDQQHLNPEEQGREELFIQRTVYAGVDPSARSLHVGNLLPLMGLLHFARYGHRGLALIGGATGSIGDPSGRSTERSALSHDELNQNVDSITTQLRQFFQKAEEYVARRRGGSWTSVAGSESQGQEERNLGERLTKGGVLDVRLVNNLDWTKGLGVLEFLSEVGRHARVTTMLSRDSVKSRMPSLKDEEGKEDSKEGLSFTEFSYQLLQAYDFSVLHRGDWKCSIQLGGSDQMGNIMAGIDLIRRQRAAASGGSAEGEEVEVEGISGEDGKATKLKTYKDPAFGITMPLLTTSTGAKFGKSAGNAIWISDELLSDYDFYQFFLRSKDDEVERYLKSLTLLPLAEVERIMRSHNDRPYQRFAQRMLAEEVTELVRGKEALERAETVSKVIFGKERLENLTKEKVVDALRNDPKRLILIDSTKEFLGVEVTKFMVTHGMVPSRAEARRMVKAGGVYINNVQVKYVKPPSERPLVKADLTKQGFSVFRLGKTDHKVVVIRS</sequence>